<keyword evidence="15" id="KW-0460">Magnesium</keyword>
<feature type="binding site" evidence="15">
    <location>
        <position position="36"/>
    </location>
    <ligand>
        <name>Mg(2+)</name>
        <dbReference type="ChEBI" id="CHEBI:18420"/>
        <label>2</label>
    </ligand>
</feature>
<feature type="transmembrane region" description="Helical" evidence="16">
    <location>
        <begin position="371"/>
        <end position="397"/>
    </location>
</feature>
<evidence type="ECO:0000313" key="18">
    <source>
        <dbReference type="EMBL" id="MCM1982450.1"/>
    </source>
</evidence>
<dbReference type="GO" id="GO:0015093">
    <property type="term" value="F:ferrous iron transmembrane transporter activity"/>
    <property type="evidence" value="ECO:0007669"/>
    <property type="project" value="UniProtKB-UniRule"/>
</dbReference>
<keyword evidence="5 16" id="KW-0410">Iron transport</keyword>
<keyword evidence="15" id="KW-0479">Metal-binding</keyword>
<feature type="transmembrane region" description="Helical" evidence="16">
    <location>
        <begin position="462"/>
        <end position="483"/>
    </location>
</feature>
<dbReference type="PANTHER" id="PTHR43185:SF1">
    <property type="entry name" value="FE(2+) TRANSPORTER FEOB"/>
    <property type="match status" value="1"/>
</dbReference>
<dbReference type="NCBIfam" id="TIGR00437">
    <property type="entry name" value="feoB"/>
    <property type="match status" value="1"/>
</dbReference>
<feature type="transmembrane region" description="Helical" evidence="16">
    <location>
        <begin position="403"/>
        <end position="424"/>
    </location>
</feature>
<dbReference type="Pfam" id="PF02421">
    <property type="entry name" value="FeoB_N"/>
    <property type="match status" value="1"/>
</dbReference>
<dbReference type="InterPro" id="IPR011640">
    <property type="entry name" value="Fe2_transport_prot_B_C"/>
</dbReference>
<dbReference type="InterPro" id="IPR003373">
    <property type="entry name" value="Fe2_transport_prot-B"/>
</dbReference>
<feature type="transmembrane region" description="Helical" evidence="16">
    <location>
        <begin position="583"/>
        <end position="605"/>
    </location>
</feature>
<evidence type="ECO:0000256" key="15">
    <source>
        <dbReference type="PIRSR" id="PIRSR603373-2"/>
    </source>
</evidence>
<keyword evidence="9 16" id="KW-0408">Iron</keyword>
<comment type="caution">
    <text evidence="18">The sequence shown here is derived from an EMBL/GenBank/DDBJ whole genome shotgun (WGS) entry which is preliminary data.</text>
</comment>
<dbReference type="Gene3D" id="3.40.50.300">
    <property type="entry name" value="P-loop containing nucleotide triphosphate hydrolases"/>
    <property type="match status" value="1"/>
</dbReference>
<evidence type="ECO:0000256" key="5">
    <source>
        <dbReference type="ARBA" id="ARBA00022496"/>
    </source>
</evidence>
<feature type="transmembrane region" description="Helical" evidence="16">
    <location>
        <begin position="293"/>
        <end position="317"/>
    </location>
</feature>
<evidence type="ECO:0000256" key="9">
    <source>
        <dbReference type="ARBA" id="ARBA00023004"/>
    </source>
</evidence>
<accession>A0ABD4T279</accession>
<keyword evidence="19" id="KW-1185">Reference proteome</keyword>
<feature type="transmembrane region" description="Helical" evidence="16">
    <location>
        <begin position="559"/>
        <end position="577"/>
    </location>
</feature>
<feature type="binding site" evidence="14">
    <location>
        <begin position="50"/>
        <end position="54"/>
    </location>
    <ligand>
        <name>GTP</name>
        <dbReference type="ChEBI" id="CHEBI:37565"/>
        <label>1</label>
    </ligand>
</feature>
<feature type="binding site" evidence="14">
    <location>
        <begin position="131"/>
        <end position="134"/>
    </location>
    <ligand>
        <name>GTP</name>
        <dbReference type="ChEBI" id="CHEBI:37565"/>
        <label>1</label>
    </ligand>
</feature>
<evidence type="ECO:0000256" key="10">
    <source>
        <dbReference type="ARBA" id="ARBA00023065"/>
    </source>
</evidence>
<evidence type="ECO:0000256" key="8">
    <source>
        <dbReference type="ARBA" id="ARBA00022989"/>
    </source>
</evidence>
<dbReference type="Proteomes" id="UP000031561">
    <property type="component" value="Unassembled WGS sequence"/>
</dbReference>
<dbReference type="Pfam" id="PF07670">
    <property type="entry name" value="Gate"/>
    <property type="match status" value="2"/>
</dbReference>
<dbReference type="PANTHER" id="PTHR43185">
    <property type="entry name" value="FERROUS IRON TRANSPORT PROTEIN B"/>
    <property type="match status" value="1"/>
</dbReference>
<dbReference type="InterPro" id="IPR006073">
    <property type="entry name" value="GTP-bd"/>
</dbReference>
<evidence type="ECO:0000256" key="11">
    <source>
        <dbReference type="ARBA" id="ARBA00023134"/>
    </source>
</evidence>
<dbReference type="InterPro" id="IPR050860">
    <property type="entry name" value="FeoB_GTPase"/>
</dbReference>
<dbReference type="InterPro" id="IPR027417">
    <property type="entry name" value="P-loop_NTPase"/>
</dbReference>
<gene>
    <name evidence="18" type="primary">feoB</name>
    <name evidence="18" type="ORF">QQ91_0006370</name>
</gene>
<comment type="function">
    <text evidence="1 16">Probable transporter of a GTP-driven Fe(2+) uptake system.</text>
</comment>
<feature type="domain" description="FeoB-type G" evidence="17">
    <location>
        <begin position="18"/>
        <end position="180"/>
    </location>
</feature>
<feature type="transmembrane region" description="Helical" evidence="16">
    <location>
        <begin position="513"/>
        <end position="538"/>
    </location>
</feature>
<evidence type="ECO:0000256" key="12">
    <source>
        <dbReference type="ARBA" id="ARBA00023136"/>
    </source>
</evidence>
<protein>
    <recommendedName>
        <fullName evidence="13 16">Ferrous iron transport protein B</fullName>
    </recommendedName>
</protein>
<evidence type="ECO:0000256" key="14">
    <source>
        <dbReference type="PIRSR" id="PIRSR603373-1"/>
    </source>
</evidence>
<feature type="transmembrane region" description="Helical" evidence="16">
    <location>
        <begin position="229"/>
        <end position="252"/>
    </location>
</feature>
<dbReference type="PRINTS" id="PR00326">
    <property type="entry name" value="GTP1OBG"/>
</dbReference>
<feature type="binding site" evidence="14">
    <location>
        <begin position="25"/>
        <end position="32"/>
    </location>
    <ligand>
        <name>GTP</name>
        <dbReference type="ChEBI" id="CHEBI:37565"/>
        <label>1</label>
    </ligand>
</feature>
<proteinExistence type="inferred from homology"/>
<keyword evidence="10" id="KW-0406">Ion transport</keyword>
<keyword evidence="3 16" id="KW-0813">Transport</keyword>
<evidence type="ECO:0000256" key="16">
    <source>
        <dbReference type="RuleBase" id="RU362098"/>
    </source>
</evidence>
<dbReference type="InterPro" id="IPR030389">
    <property type="entry name" value="G_FEOB_dom"/>
</dbReference>
<dbReference type="GO" id="GO:0005886">
    <property type="term" value="C:plasma membrane"/>
    <property type="evidence" value="ECO:0007669"/>
    <property type="project" value="UniProtKB-SubCell"/>
</dbReference>
<keyword evidence="7 14" id="KW-0547">Nucleotide-binding</keyword>
<sequence>MVKHCQPRPIRAQGSDVTRRIAFIGHPNTGKSTFFNRVTKANSAIANWPGLTIDLQVAVVKLDQEVVECVDLPGIYDLNSYSDDERVVCHFLERNAVNLVVVVLNATQIDRQFGLLLQIKALGLPAIAILNCADEAKRYGVQVDARTLSKRVGVPIYPISAKYGEGCHLALQGITQSVQKQTVAYQVSHLRQGLAEQNLQAAEVAAMLQGVVNMPSVTAKTFTHTIDGILLHPLWGMPIFFASMFGIFRLIWSVGLPSADVVDAVTGWLQRVLWEPLLSPLPVVLHDLLLDGVWTGFAALISFVPLVAIFFMIMSCLEGSGYLSRAAYLMDALMGRLGLDGRTFVLQMMGFGCNVPAIMGTRIMRSRSMRLLAMLVIPFSLCSARLQVFIFILAAVLPGYQGAIALFLLYIVSFVTAFTVAALLSRLKYFEVRDPFVLELPPYRWPTLRQIVLRVWGEMKEFVLRLSLFMVIGSSLIWFLTAFPRGSVGLDSWAGQFGSLFQPFMTPLGLNPLLTVSLVFGFVAKEVQIAALSVLYGLSNAATTQELGTSLTFSQGFSYCLFSLIYLPCLTTLGAIWRESKSIRYTLLTIAIPLCTAWIASFLFYQGGVTKI</sequence>
<evidence type="ECO:0000259" key="17">
    <source>
        <dbReference type="PROSITE" id="PS51711"/>
    </source>
</evidence>
<dbReference type="InterPro" id="IPR011642">
    <property type="entry name" value="Gate_dom"/>
</dbReference>
<evidence type="ECO:0000256" key="4">
    <source>
        <dbReference type="ARBA" id="ARBA00022475"/>
    </source>
</evidence>
<keyword evidence="12 16" id="KW-0472">Membrane</keyword>
<evidence type="ECO:0000256" key="1">
    <source>
        <dbReference type="ARBA" id="ARBA00003926"/>
    </source>
</evidence>
<dbReference type="GO" id="GO:0005525">
    <property type="term" value="F:GTP binding"/>
    <property type="evidence" value="ECO:0007669"/>
    <property type="project" value="UniProtKB-KW"/>
</dbReference>
<evidence type="ECO:0000256" key="2">
    <source>
        <dbReference type="ARBA" id="ARBA00004651"/>
    </source>
</evidence>
<organism evidence="18 19">
    <name type="scientific">Lyngbya confervoides BDU141951</name>
    <dbReference type="NCBI Taxonomy" id="1574623"/>
    <lineage>
        <taxon>Bacteria</taxon>
        <taxon>Bacillati</taxon>
        <taxon>Cyanobacteriota</taxon>
        <taxon>Cyanophyceae</taxon>
        <taxon>Oscillatoriophycideae</taxon>
        <taxon>Oscillatoriales</taxon>
        <taxon>Microcoleaceae</taxon>
        <taxon>Lyngbya</taxon>
    </lineage>
</organism>
<comment type="subcellular location">
    <subcellularLocation>
        <location evidence="16">Cell inner membrane</location>
        <topology evidence="16">Multi-pass membrane protein</topology>
    </subcellularLocation>
    <subcellularLocation>
        <location evidence="2">Cell membrane</location>
        <topology evidence="2">Multi-pass membrane protein</topology>
    </subcellularLocation>
</comment>
<dbReference type="RefSeq" id="WP_166281198.1">
    <property type="nucleotide sequence ID" value="NZ_JTHE03000039.1"/>
</dbReference>
<evidence type="ECO:0000256" key="6">
    <source>
        <dbReference type="ARBA" id="ARBA00022692"/>
    </source>
</evidence>
<dbReference type="AlphaFoldDB" id="A0ABD4T279"/>
<comment type="similarity">
    <text evidence="16">Belongs to the TRAFAC class TrmE-Era-EngA-EngB-Septin-like GTPase superfamily. FeoB GTPase (TC 9.A.8) family.</text>
</comment>
<feature type="binding site" evidence="15">
    <location>
        <position position="39"/>
    </location>
    <ligand>
        <name>Mg(2+)</name>
        <dbReference type="ChEBI" id="CHEBI:18420"/>
        <label>2</label>
    </ligand>
</feature>
<evidence type="ECO:0000256" key="13">
    <source>
        <dbReference type="NCBIfam" id="TIGR00437"/>
    </source>
</evidence>
<dbReference type="Pfam" id="PF07664">
    <property type="entry name" value="FeoB_C"/>
    <property type="match status" value="1"/>
</dbReference>
<name>A0ABD4T279_9CYAN</name>
<keyword evidence="4" id="KW-1003">Cell membrane</keyword>
<keyword evidence="11 14" id="KW-0342">GTP-binding</keyword>
<dbReference type="PROSITE" id="PS51711">
    <property type="entry name" value="G_FEOB"/>
    <property type="match status" value="1"/>
</dbReference>
<evidence type="ECO:0000313" key="19">
    <source>
        <dbReference type="Proteomes" id="UP000031561"/>
    </source>
</evidence>
<evidence type="ECO:0000256" key="3">
    <source>
        <dbReference type="ARBA" id="ARBA00022448"/>
    </source>
</evidence>
<dbReference type="EMBL" id="JTHE03000039">
    <property type="protein sequence ID" value="MCM1982450.1"/>
    <property type="molecule type" value="Genomic_DNA"/>
</dbReference>
<feature type="binding site" evidence="14">
    <location>
        <begin position="71"/>
        <end position="74"/>
    </location>
    <ligand>
        <name>GTP</name>
        <dbReference type="ChEBI" id="CHEBI:37565"/>
        <label>1</label>
    </ligand>
</feature>
<dbReference type="SUPFAM" id="SSF52540">
    <property type="entry name" value="P-loop containing nucleoside triphosphate hydrolases"/>
    <property type="match status" value="1"/>
</dbReference>
<evidence type="ECO:0000256" key="7">
    <source>
        <dbReference type="ARBA" id="ARBA00022741"/>
    </source>
</evidence>
<keyword evidence="8 16" id="KW-1133">Transmembrane helix</keyword>
<keyword evidence="6 16" id="KW-0812">Transmembrane</keyword>
<reference evidence="18 19" key="1">
    <citation type="journal article" date="2015" name="Genome Announc.">
        <title>Draft Genome Sequence of Filamentous Marine Cyanobacterium Lyngbya confervoides Strain BDU141951.</title>
        <authorList>
            <person name="Chandrababunaidu M.M."/>
            <person name="Sen D."/>
            <person name="Tripathy S."/>
        </authorList>
    </citation>
    <scope>NUCLEOTIDE SEQUENCE [LARGE SCALE GENOMIC DNA]</scope>
    <source>
        <strain evidence="18 19">BDU141951</strain>
    </source>
</reference>